<reference evidence="2 3" key="1">
    <citation type="journal article" date="2015" name="Genome Biol. Evol.">
        <title>Comparative Genomics of a Bacterivorous Green Alga Reveals Evolutionary Causalities and Consequences of Phago-Mixotrophic Mode of Nutrition.</title>
        <authorList>
            <person name="Burns J.A."/>
            <person name="Paasch A."/>
            <person name="Narechania A."/>
            <person name="Kim E."/>
        </authorList>
    </citation>
    <scope>NUCLEOTIDE SEQUENCE [LARGE SCALE GENOMIC DNA]</scope>
    <source>
        <strain evidence="2 3">PLY_AMNH</strain>
    </source>
</reference>
<name>A0AAE0F0X0_9CHLO</name>
<organism evidence="2 3">
    <name type="scientific">Cymbomonas tetramitiformis</name>
    <dbReference type="NCBI Taxonomy" id="36881"/>
    <lineage>
        <taxon>Eukaryota</taxon>
        <taxon>Viridiplantae</taxon>
        <taxon>Chlorophyta</taxon>
        <taxon>Pyramimonadophyceae</taxon>
        <taxon>Pyramimonadales</taxon>
        <taxon>Pyramimonadaceae</taxon>
        <taxon>Cymbomonas</taxon>
    </lineage>
</organism>
<protein>
    <submittedName>
        <fullName evidence="2">Uncharacterized protein</fullName>
    </submittedName>
</protein>
<sequence length="161" mass="17131">MVAGADILLGAHWLGEEKHTELRKITGIIKEEVWKTSHDVKVMEEAANGALGLQYGYMNAIKERLEELSVKAEVDLMDNLSMKNRIASYEEAIQVSHADNNTFTKARRRRRGGEQGSEAVHYGSGVGGGAGEAGGAEGGGAEEGREEEGEEGAWQCGAGGG</sequence>
<feature type="region of interest" description="Disordered" evidence="1">
    <location>
        <begin position="105"/>
        <end position="161"/>
    </location>
</feature>
<feature type="compositionally biased region" description="Gly residues" evidence="1">
    <location>
        <begin position="124"/>
        <end position="141"/>
    </location>
</feature>
<evidence type="ECO:0000256" key="1">
    <source>
        <dbReference type="SAM" id="MobiDB-lite"/>
    </source>
</evidence>
<keyword evidence="3" id="KW-1185">Reference proteome</keyword>
<dbReference type="Proteomes" id="UP001190700">
    <property type="component" value="Unassembled WGS sequence"/>
</dbReference>
<proteinExistence type="predicted"/>
<dbReference type="AlphaFoldDB" id="A0AAE0F0X0"/>
<dbReference type="EMBL" id="LGRX02028984">
    <property type="protein sequence ID" value="KAK3247434.1"/>
    <property type="molecule type" value="Genomic_DNA"/>
</dbReference>
<accession>A0AAE0F0X0</accession>
<evidence type="ECO:0000313" key="2">
    <source>
        <dbReference type="EMBL" id="KAK3247434.1"/>
    </source>
</evidence>
<gene>
    <name evidence="2" type="ORF">CYMTET_43068</name>
</gene>
<comment type="caution">
    <text evidence="2">The sequence shown here is derived from an EMBL/GenBank/DDBJ whole genome shotgun (WGS) entry which is preliminary data.</text>
</comment>
<feature type="compositionally biased region" description="Low complexity" evidence="1">
    <location>
        <begin position="152"/>
        <end position="161"/>
    </location>
</feature>
<evidence type="ECO:0000313" key="3">
    <source>
        <dbReference type="Proteomes" id="UP001190700"/>
    </source>
</evidence>